<evidence type="ECO:0000313" key="6">
    <source>
        <dbReference type="EMBL" id="SHI57015.1"/>
    </source>
</evidence>
<evidence type="ECO:0000313" key="7">
    <source>
        <dbReference type="Proteomes" id="UP000324781"/>
    </source>
</evidence>
<dbReference type="EMBL" id="FQZP01000004">
    <property type="protein sequence ID" value="SHI57015.1"/>
    <property type="molecule type" value="Genomic_DNA"/>
</dbReference>
<dbReference type="InterPro" id="IPR029149">
    <property type="entry name" value="Creatin/AminoP/Spt16_N"/>
</dbReference>
<accession>A0A1M6C7L9</accession>
<feature type="domain" description="Creatinase N-terminal" evidence="5">
    <location>
        <begin position="4"/>
        <end position="130"/>
    </location>
</feature>
<dbReference type="PANTHER" id="PTHR46112">
    <property type="entry name" value="AMINOPEPTIDASE"/>
    <property type="match status" value="1"/>
</dbReference>
<dbReference type="InterPro" id="IPR001131">
    <property type="entry name" value="Peptidase_M24B_aminopep-P_CS"/>
</dbReference>
<dbReference type="Pfam" id="PF01321">
    <property type="entry name" value="Creatinase_N"/>
    <property type="match status" value="1"/>
</dbReference>
<dbReference type="CDD" id="cd01092">
    <property type="entry name" value="APP-like"/>
    <property type="match status" value="1"/>
</dbReference>
<dbReference type="SUPFAM" id="SSF55920">
    <property type="entry name" value="Creatinase/aminopeptidase"/>
    <property type="match status" value="1"/>
</dbReference>
<dbReference type="InterPro" id="IPR050659">
    <property type="entry name" value="Peptidase_M24B"/>
</dbReference>
<sequence>MNDRLGKVRNIISEKGLDGLIITGRANTYYLSGFSGSTSYLLIGREKAWLVVDFRYTIQAKNQVFEGIEVVEHADSFYATLDGILAEEGMGAVGFEGNQLTYSEYERFKARLPHAQRLEGIGNEIDLLRIRKDAGEIEAIAQAVRLGDQVFEEILKVIKPGMTESELAAEIEYQMRKLGASGPSFATIVAAGERSAMCHAVPTENRLKPGDALVLDFGVIYRHYCSDMTRTIFIGEPGEEMKKIYRIVLDAQLAALESLHSGMKASDADKVARDIIARAGYGAHFGHSLGHGVGIEIHEEPRLSAKSEDILQDGMVFSVEPGIYVEGLGGVRIEDMVVLVDGKPRNLTGSTKDIIIL</sequence>
<evidence type="ECO:0000259" key="4">
    <source>
        <dbReference type="Pfam" id="PF00557"/>
    </source>
</evidence>
<evidence type="ECO:0000259" key="5">
    <source>
        <dbReference type="Pfam" id="PF01321"/>
    </source>
</evidence>
<dbReference type="InterPro" id="IPR036005">
    <property type="entry name" value="Creatinase/aminopeptidase-like"/>
</dbReference>
<dbReference type="OrthoDB" id="9806388at2"/>
<dbReference type="InterPro" id="IPR000994">
    <property type="entry name" value="Pept_M24"/>
</dbReference>
<dbReference type="GO" id="GO:0004177">
    <property type="term" value="F:aminopeptidase activity"/>
    <property type="evidence" value="ECO:0007669"/>
    <property type="project" value="UniProtKB-KW"/>
</dbReference>
<dbReference type="GO" id="GO:0046872">
    <property type="term" value="F:metal ion binding"/>
    <property type="evidence" value="ECO:0007669"/>
    <property type="project" value="UniProtKB-KW"/>
</dbReference>
<dbReference type="Proteomes" id="UP000324781">
    <property type="component" value="Unassembled WGS sequence"/>
</dbReference>
<gene>
    <name evidence="6" type="ORF">SAMN05444373_100477</name>
</gene>
<dbReference type="PANTHER" id="PTHR46112:SF3">
    <property type="entry name" value="AMINOPEPTIDASE YPDF"/>
    <property type="match status" value="1"/>
</dbReference>
<dbReference type="Pfam" id="PF00557">
    <property type="entry name" value="Peptidase_M24"/>
    <property type="match status" value="1"/>
</dbReference>
<dbReference type="SUPFAM" id="SSF53092">
    <property type="entry name" value="Creatinase/prolidase N-terminal domain"/>
    <property type="match status" value="1"/>
</dbReference>
<evidence type="ECO:0000256" key="1">
    <source>
        <dbReference type="ARBA" id="ARBA00022723"/>
    </source>
</evidence>
<reference evidence="6 7" key="1">
    <citation type="submission" date="2016-11" db="EMBL/GenBank/DDBJ databases">
        <authorList>
            <person name="Varghese N."/>
            <person name="Submissions S."/>
        </authorList>
    </citation>
    <scope>NUCLEOTIDE SEQUENCE [LARGE SCALE GENOMIC DNA]</scope>
    <source>
        <strain evidence="6 7">DSM 19027</strain>
    </source>
</reference>
<dbReference type="AlphaFoldDB" id="A0A1M6C7L9"/>
<keyword evidence="2" id="KW-0378">Hydrolase</keyword>
<keyword evidence="6" id="KW-0645">Protease</keyword>
<name>A0A1M6C7L9_9FIRM</name>
<evidence type="ECO:0000256" key="2">
    <source>
        <dbReference type="ARBA" id="ARBA00022801"/>
    </source>
</evidence>
<dbReference type="Gene3D" id="3.90.230.10">
    <property type="entry name" value="Creatinase/methionine aminopeptidase superfamily"/>
    <property type="match status" value="1"/>
</dbReference>
<keyword evidence="6" id="KW-0031">Aminopeptidase</keyword>
<dbReference type="RefSeq" id="WP_149677743.1">
    <property type="nucleotide sequence ID" value="NZ_FQZP01000004.1"/>
</dbReference>
<dbReference type="Gene3D" id="3.40.350.10">
    <property type="entry name" value="Creatinase/prolidase N-terminal domain"/>
    <property type="match status" value="1"/>
</dbReference>
<dbReference type="InterPro" id="IPR000587">
    <property type="entry name" value="Creatinase_N"/>
</dbReference>
<evidence type="ECO:0000256" key="3">
    <source>
        <dbReference type="RuleBase" id="RU000590"/>
    </source>
</evidence>
<organism evidence="6 7">
    <name type="scientific">Thermoclostridium caenicola</name>
    <dbReference type="NCBI Taxonomy" id="659425"/>
    <lineage>
        <taxon>Bacteria</taxon>
        <taxon>Bacillati</taxon>
        <taxon>Bacillota</taxon>
        <taxon>Clostridia</taxon>
        <taxon>Eubacteriales</taxon>
        <taxon>Oscillospiraceae</taxon>
        <taxon>Thermoclostridium</taxon>
    </lineage>
</organism>
<protein>
    <submittedName>
        <fullName evidence="6">Xaa-Pro aminopeptidase</fullName>
    </submittedName>
</protein>
<keyword evidence="1 3" id="KW-0479">Metal-binding</keyword>
<keyword evidence="7" id="KW-1185">Reference proteome</keyword>
<proteinExistence type="inferred from homology"/>
<feature type="domain" description="Peptidase M24" evidence="4">
    <location>
        <begin position="138"/>
        <end position="339"/>
    </location>
</feature>
<comment type="similarity">
    <text evidence="3">Belongs to the peptidase M24B family.</text>
</comment>
<dbReference type="PROSITE" id="PS00491">
    <property type="entry name" value="PROLINE_PEPTIDASE"/>
    <property type="match status" value="1"/>
</dbReference>